<sequence length="225" mass="23718">MENTKMTATMTKATAMKATAPTELVQLRPATAVRAAGLVDVPAVVRMIASPAPAGSWERTQSAMRLVLAHYALEEGRIWVAERQDGGLLAAAVWLPPGVGSEPPDTRFSSLLARELATGPEDCPPLPMWLKDVGPDLPHWKVFLVGTLDDTSAWDHTVAADLLAPGLRAVDDEAATAVAVTLSPRHGDQLRSLGFRGPNEIPLGPGANGWLTTRHATGGAGRLSA</sequence>
<dbReference type="Gene3D" id="3.40.630.30">
    <property type="match status" value="1"/>
</dbReference>
<protein>
    <recommendedName>
        <fullName evidence="4">N-acetyltransferase domain-containing protein</fullName>
    </recommendedName>
</protein>
<evidence type="ECO:0000313" key="2">
    <source>
        <dbReference type="EMBL" id="ELP63259.1"/>
    </source>
</evidence>
<dbReference type="EMBL" id="AEJB01000530">
    <property type="protein sequence ID" value="ELP63259.1"/>
    <property type="molecule type" value="Genomic_DNA"/>
</dbReference>
<proteinExistence type="predicted"/>
<comment type="caution">
    <text evidence="2">The sequence shown here is derived from an EMBL/GenBank/DDBJ whole genome shotgun (WGS) entry which is preliminary data.</text>
</comment>
<organism evidence="2 3">
    <name type="scientific">Streptomyces turgidiscabies (strain Car8)</name>
    <dbReference type="NCBI Taxonomy" id="698760"/>
    <lineage>
        <taxon>Bacteria</taxon>
        <taxon>Bacillati</taxon>
        <taxon>Actinomycetota</taxon>
        <taxon>Actinomycetes</taxon>
        <taxon>Kitasatosporales</taxon>
        <taxon>Streptomycetaceae</taxon>
        <taxon>Streptomyces</taxon>
    </lineage>
</organism>
<feature type="region of interest" description="Disordered" evidence="1">
    <location>
        <begin position="206"/>
        <end position="225"/>
    </location>
</feature>
<dbReference type="Proteomes" id="UP000010931">
    <property type="component" value="Unassembled WGS sequence"/>
</dbReference>
<dbReference type="AlphaFoldDB" id="L7EWK8"/>
<accession>L7EWK8</accession>
<evidence type="ECO:0008006" key="4">
    <source>
        <dbReference type="Google" id="ProtNLM"/>
    </source>
</evidence>
<evidence type="ECO:0000256" key="1">
    <source>
        <dbReference type="SAM" id="MobiDB-lite"/>
    </source>
</evidence>
<dbReference type="PATRIC" id="fig|698760.3.peg.7839"/>
<reference evidence="2 3" key="1">
    <citation type="journal article" date="2011" name="Plasmid">
        <title>Streptomyces turgidiscabies Car8 contains a modular pathogenicity island that shares virulence genes with other actinobacterial plant pathogens.</title>
        <authorList>
            <person name="Huguet-Tapia J.C."/>
            <person name="Badger J.H."/>
            <person name="Loria R."/>
            <person name="Pettis G.S."/>
        </authorList>
    </citation>
    <scope>NUCLEOTIDE SEQUENCE [LARGE SCALE GENOMIC DNA]</scope>
    <source>
        <strain evidence="2 3">Car8</strain>
    </source>
</reference>
<keyword evidence="3" id="KW-1185">Reference proteome</keyword>
<gene>
    <name evidence="2" type="ORF">STRTUCAR8_05142</name>
</gene>
<evidence type="ECO:0000313" key="3">
    <source>
        <dbReference type="Proteomes" id="UP000010931"/>
    </source>
</evidence>
<name>L7EWK8_STRT8</name>